<name>A0A1R1YIV0_9FUNG</name>
<gene>
    <name evidence="2" type="ORF">AYI69_g3741</name>
</gene>
<organism evidence="2 3">
    <name type="scientific">Smittium culicis</name>
    <dbReference type="NCBI Taxonomy" id="133412"/>
    <lineage>
        <taxon>Eukaryota</taxon>
        <taxon>Fungi</taxon>
        <taxon>Fungi incertae sedis</taxon>
        <taxon>Zoopagomycota</taxon>
        <taxon>Kickxellomycotina</taxon>
        <taxon>Harpellomycetes</taxon>
        <taxon>Harpellales</taxon>
        <taxon>Legeriomycetaceae</taxon>
        <taxon>Smittium</taxon>
    </lineage>
</organism>
<dbReference type="GO" id="GO:0000932">
    <property type="term" value="C:P-body"/>
    <property type="evidence" value="ECO:0007669"/>
    <property type="project" value="TreeGrafter"/>
</dbReference>
<sequence>MNFDKNLTLGTSTGLVVIRDPRANYKSIFWNEAYSGGISDLRVIGNNLITSGYSLNQGTLDNVDWDLRLFDIRKLELPVCQYDTGIPAYLCSSNGNDTRVSCCYIDGFLEELDISAGLISKSPLFHTNIPEGFVPTASSILENYSTAIVGDSGGVLHLWKPIETNPHDIFVDKEPLATIQNKVDNLHFVSIDDEFVRFSFIHPKLDFLEAQLNNFTDPSNNIVWAEKNALLSDNLGVNCVYDVGKPACLVTDEERAKMVMHGFIGTVPNFSNKKQNQIIKSKDWRDNLEKLESNKTMDIFISSNKNSFYDRNKNLSHGKLYKSSSQNADYLSKTSYDSGHYDNKDSIYGTSDKASKYSLDTVPNHLSRVEIQYSRFGIEDFNFNLYNKTKFGGLESNIVNSYMNPLFQILNFSPTFSKFASDHCRSYCDNNSCLLCNLGFLFCMLKDSRGSNCQATNLLRYIRYLPEAAGLDILEPESPKVDTPYCRLIQAAHRFILERTNSQISPKYVEDAKKKKSSSQTLKSLFGIPIETRYVCTCGSDESRDTCTFAIELSRGINNLSINTLLNGGNIKPIRNASSDSQVDFVKLIYSSLFYSESQSFCVACRKKSKVEILRSLSELPGEYIAINCPIPPPAQAHT</sequence>
<dbReference type="OrthoDB" id="16516at2759"/>
<dbReference type="Gene3D" id="2.130.10.10">
    <property type="entry name" value="YVTN repeat-like/Quinoprotein amine dehydrogenase"/>
    <property type="match status" value="1"/>
</dbReference>
<reference evidence="3" key="1">
    <citation type="submission" date="2017-01" db="EMBL/GenBank/DDBJ databases">
        <authorList>
            <person name="Wang Y."/>
            <person name="White M."/>
            <person name="Kvist S."/>
            <person name="Moncalvo J.-M."/>
        </authorList>
    </citation>
    <scope>NUCLEOTIDE SEQUENCE [LARGE SCALE GENOMIC DNA]</scope>
    <source>
        <strain evidence="3">ID-206-W2</strain>
    </source>
</reference>
<dbReference type="GO" id="GO:0031251">
    <property type="term" value="C:PAN complex"/>
    <property type="evidence" value="ECO:0007669"/>
    <property type="project" value="TreeGrafter"/>
</dbReference>
<dbReference type="InterPro" id="IPR036322">
    <property type="entry name" value="WD40_repeat_dom_sf"/>
</dbReference>
<evidence type="ECO:0000313" key="3">
    <source>
        <dbReference type="Proteomes" id="UP000187429"/>
    </source>
</evidence>
<accession>A0A1R1YIV0</accession>
<evidence type="ECO:0000259" key="1">
    <source>
        <dbReference type="Pfam" id="PF13423"/>
    </source>
</evidence>
<dbReference type="SUPFAM" id="SSF54001">
    <property type="entry name" value="Cysteine proteinases"/>
    <property type="match status" value="1"/>
</dbReference>
<dbReference type="InterPro" id="IPR028881">
    <property type="entry name" value="PAN2_UCH_dom"/>
</dbReference>
<dbReference type="GO" id="GO:0000289">
    <property type="term" value="P:nuclear-transcribed mRNA poly(A) tail shortening"/>
    <property type="evidence" value="ECO:0007669"/>
    <property type="project" value="TreeGrafter"/>
</dbReference>
<evidence type="ECO:0000313" key="2">
    <source>
        <dbReference type="EMBL" id="OMJ26849.1"/>
    </source>
</evidence>
<comment type="caution">
    <text evidence="2">The sequence shown here is derived from an EMBL/GenBank/DDBJ whole genome shotgun (WGS) entry which is preliminary data.</text>
</comment>
<dbReference type="AlphaFoldDB" id="A0A1R1YIV0"/>
<dbReference type="SUPFAM" id="SSF50978">
    <property type="entry name" value="WD40 repeat-like"/>
    <property type="match status" value="1"/>
</dbReference>
<protein>
    <submittedName>
        <fullName evidence="2">PAB-dependent poly(A)-specific ribonuclease subunit PAN2</fullName>
    </submittedName>
</protein>
<dbReference type="Pfam" id="PF13423">
    <property type="entry name" value="UCH_1"/>
    <property type="match status" value="1"/>
</dbReference>
<dbReference type="GO" id="GO:0004535">
    <property type="term" value="F:poly(A)-specific ribonuclease activity"/>
    <property type="evidence" value="ECO:0007669"/>
    <property type="project" value="TreeGrafter"/>
</dbReference>
<proteinExistence type="predicted"/>
<dbReference type="PANTHER" id="PTHR15728">
    <property type="entry name" value="DEADENYLATION COMPLEX CATALYTIC SUBUNIT PAN2"/>
    <property type="match status" value="1"/>
</dbReference>
<dbReference type="EMBL" id="LSSM01001320">
    <property type="protein sequence ID" value="OMJ26849.1"/>
    <property type="molecule type" value="Genomic_DNA"/>
</dbReference>
<dbReference type="InterPro" id="IPR015943">
    <property type="entry name" value="WD40/YVTN_repeat-like_dom_sf"/>
</dbReference>
<dbReference type="InterPro" id="IPR038765">
    <property type="entry name" value="Papain-like_cys_pep_sf"/>
</dbReference>
<keyword evidence="3" id="KW-1185">Reference proteome</keyword>
<feature type="domain" description="PAN2 UCH" evidence="1">
    <location>
        <begin position="393"/>
        <end position="631"/>
    </location>
</feature>
<dbReference type="Gene3D" id="3.90.70.10">
    <property type="entry name" value="Cysteine proteinases"/>
    <property type="match status" value="1"/>
</dbReference>
<dbReference type="InterPro" id="IPR050785">
    <property type="entry name" value="PAN2-PAN3_catalytic_subunit"/>
</dbReference>
<dbReference type="PANTHER" id="PTHR15728:SF0">
    <property type="entry name" value="PAN2-PAN3 DEADENYLATION COMPLEX CATALYTIC SUBUNIT PAN2"/>
    <property type="match status" value="1"/>
</dbReference>
<dbReference type="Proteomes" id="UP000187429">
    <property type="component" value="Unassembled WGS sequence"/>
</dbReference>